<dbReference type="InterPro" id="IPR036444">
    <property type="entry name" value="PLipase_A2_dom_sf"/>
</dbReference>
<dbReference type="SMART" id="SM00915">
    <property type="entry name" value="Jacalin"/>
    <property type="match status" value="1"/>
</dbReference>
<dbReference type="InterPro" id="IPR036691">
    <property type="entry name" value="Endo/exonu/phosph_ase_sf"/>
</dbReference>
<evidence type="ECO:0000313" key="3">
    <source>
        <dbReference type="EMBL" id="QPG98796.1"/>
    </source>
</evidence>
<keyword evidence="1" id="KW-0732">Signal</keyword>
<sequence>MKPFLYMSAYLAAAAAGGAAHDAPGVAVQRRKCGSVPIRKVTEKLVFEISLAEFTIMRDREVPVYMDWTSDGCTNAMDNPFEFPFLPACHRHDFGYKNYRRHDWFTERNKDQIDDKFLEDLYSQCDEAVYLGACQVLAKIYYLGVRIFGPGATAEKRTDKSVLLKQLDELKAVYEEEVRRAQAKGDLPILRANDGHHLTTTIIEVWFEFSARDPPTLLFPPRKIMFSTAPRPGLIGAANWNVYVPMWHYYSTDSNMFIFWLCNFFLVCAAKAAPTGSLSILTINVAGLPPIFNGNDVPGDKKTNSRLIGTLFAKYSYDVIHVQEDFNYHAHIYQTDTHPFRTATTGGAGIGSGLNSLTNFDWIAYERVKWKDCSNESGADCLTPKGFTFMRLRVAEGIYMDMYNLHTDAGTGTNDQVARRSNLDQLARYIKENSAGNAVVVLGDTNSRYSRAADDVKSFRDESGLKDAWVELVRNGTDPSTETLCDNPSLTNTCETVDKVLYRGSSIVQLQATEWRYESKRFLQPDGSILSDHNPVACALSWSRSDSLRQSDFWGGPHGSWFSDLPRLASLAEKPKVSKLVLRAGSRLDSVGVVLESTDVFTHGGSGGAETTFALGKDEYWIRASLCQGQKGGRTRIFSLGATTSKARTVAAGTATGDCKDFIAPEDWHIVGFMGQSGDQVDRLAFIFSPR</sequence>
<dbReference type="Pfam" id="PF01419">
    <property type="entry name" value="Jacalin"/>
    <property type="match status" value="1"/>
</dbReference>
<organism evidence="3 4">
    <name type="scientific">Epichloe festucae (strain Fl1)</name>
    <dbReference type="NCBI Taxonomy" id="877507"/>
    <lineage>
        <taxon>Eukaryota</taxon>
        <taxon>Fungi</taxon>
        <taxon>Dikarya</taxon>
        <taxon>Ascomycota</taxon>
        <taxon>Pezizomycotina</taxon>
        <taxon>Sordariomycetes</taxon>
        <taxon>Hypocreomycetidae</taxon>
        <taxon>Hypocreales</taxon>
        <taxon>Clavicipitaceae</taxon>
        <taxon>Epichloe</taxon>
    </lineage>
</organism>
<feature type="signal peptide" evidence="1">
    <location>
        <begin position="1"/>
        <end position="20"/>
    </location>
</feature>
<dbReference type="PROSITE" id="PS51752">
    <property type="entry name" value="JACALIN_LECTIN"/>
    <property type="match status" value="1"/>
</dbReference>
<dbReference type="SUPFAM" id="SSF48619">
    <property type="entry name" value="Phospholipase A2, PLA2"/>
    <property type="match status" value="1"/>
</dbReference>
<dbReference type="SUPFAM" id="SSF51101">
    <property type="entry name" value="Mannose-binding lectins"/>
    <property type="match status" value="1"/>
</dbReference>
<dbReference type="GO" id="GO:0016791">
    <property type="term" value="F:phosphatase activity"/>
    <property type="evidence" value="ECO:0007669"/>
    <property type="project" value="InterPro"/>
</dbReference>
<dbReference type="Gene3D" id="3.60.10.10">
    <property type="entry name" value="Endonuclease/exonuclease/phosphatase"/>
    <property type="match status" value="1"/>
</dbReference>
<dbReference type="SUPFAM" id="SSF56219">
    <property type="entry name" value="DNase I-like"/>
    <property type="match status" value="1"/>
</dbReference>
<dbReference type="EMBL" id="CP031387">
    <property type="protein sequence ID" value="QPG98796.1"/>
    <property type="molecule type" value="Genomic_DNA"/>
</dbReference>
<dbReference type="InterPro" id="IPR000300">
    <property type="entry name" value="IPPc"/>
</dbReference>
<keyword evidence="4" id="KW-1185">Reference proteome</keyword>
<reference evidence="3 4" key="1">
    <citation type="journal article" date="2018" name="PLoS Genet.">
        <title>Repeat elements organise 3D genome structure and mediate transcription in the filamentous fungus Epichloe festucae.</title>
        <authorList>
            <person name="Winter D.J."/>
            <person name="Ganley A.R.D."/>
            <person name="Young C.A."/>
            <person name="Liachko I."/>
            <person name="Schardl C.L."/>
            <person name="Dupont P.Y."/>
            <person name="Berry D."/>
            <person name="Ram A."/>
            <person name="Scott B."/>
            <person name="Cox M.P."/>
        </authorList>
    </citation>
    <scope>NUCLEOTIDE SEQUENCE [LARGE SCALE GENOMIC DNA]</scope>
    <source>
        <strain evidence="3 4">Fl1</strain>
    </source>
</reference>
<dbReference type="InterPro" id="IPR036404">
    <property type="entry name" value="Jacalin-like_lectin_dom_sf"/>
</dbReference>
<dbReference type="CDD" id="cd09615">
    <property type="entry name" value="Jacalin_EEP"/>
    <property type="match status" value="1"/>
</dbReference>
<dbReference type="InterPro" id="IPR038772">
    <property type="entry name" value="Sph/SMPD2-like"/>
</dbReference>
<protein>
    <recommendedName>
        <fullName evidence="2">Jacalin-type lectin domain-containing protein</fullName>
    </recommendedName>
</protein>
<dbReference type="GO" id="GO:0005737">
    <property type="term" value="C:cytoplasm"/>
    <property type="evidence" value="ECO:0007669"/>
    <property type="project" value="TreeGrafter"/>
</dbReference>
<accession>A0A7S9PUX3</accession>
<dbReference type="AlphaFoldDB" id="A0A7S9PUX3"/>
<dbReference type="PANTHER" id="PTHR16320">
    <property type="entry name" value="SPHINGOMYELINASE FAMILY MEMBER"/>
    <property type="match status" value="1"/>
</dbReference>
<dbReference type="PANTHER" id="PTHR16320:SF1">
    <property type="entry name" value="SPHINGOMYELINASE DDB_G0288017"/>
    <property type="match status" value="1"/>
</dbReference>
<dbReference type="Proteomes" id="UP000594364">
    <property type="component" value="Chromosome 3"/>
</dbReference>
<evidence type="ECO:0000259" key="2">
    <source>
        <dbReference type="PROSITE" id="PS51752"/>
    </source>
</evidence>
<evidence type="ECO:0000256" key="1">
    <source>
        <dbReference type="SAM" id="SignalP"/>
    </source>
</evidence>
<dbReference type="OrthoDB" id="40902at2759"/>
<feature type="chain" id="PRO_5034041543" description="Jacalin-type lectin domain-containing protein" evidence="1">
    <location>
        <begin position="21"/>
        <end position="691"/>
    </location>
</feature>
<gene>
    <name evidence="3" type="ORF">C2857_000096</name>
</gene>
<dbReference type="GO" id="GO:0046856">
    <property type="term" value="P:phosphatidylinositol dephosphorylation"/>
    <property type="evidence" value="ECO:0007669"/>
    <property type="project" value="InterPro"/>
</dbReference>
<dbReference type="InterPro" id="IPR015141">
    <property type="entry name" value="PLipase_A2_prok/fun"/>
</dbReference>
<dbReference type="GO" id="GO:0050482">
    <property type="term" value="P:arachidonate secretion"/>
    <property type="evidence" value="ECO:0007669"/>
    <property type="project" value="InterPro"/>
</dbReference>
<dbReference type="GO" id="GO:0004623">
    <property type="term" value="F:phospholipase A2 activity"/>
    <property type="evidence" value="ECO:0007669"/>
    <property type="project" value="InterPro"/>
</dbReference>
<dbReference type="Gene3D" id="1.20.90.10">
    <property type="entry name" value="Phospholipase A2 domain"/>
    <property type="match status" value="1"/>
</dbReference>
<dbReference type="Gene3D" id="2.100.10.30">
    <property type="entry name" value="Jacalin-like lectin domain"/>
    <property type="match status" value="1"/>
</dbReference>
<evidence type="ECO:0000313" key="4">
    <source>
        <dbReference type="Proteomes" id="UP000594364"/>
    </source>
</evidence>
<dbReference type="InterPro" id="IPR001229">
    <property type="entry name" value="Jacalin-like_lectin_dom"/>
</dbReference>
<proteinExistence type="predicted"/>
<dbReference type="Pfam" id="PF22669">
    <property type="entry name" value="Exo_endo_phos2"/>
    <property type="match status" value="1"/>
</dbReference>
<dbReference type="Pfam" id="PF09056">
    <property type="entry name" value="Phospholip_A2_3"/>
    <property type="match status" value="1"/>
</dbReference>
<name>A0A7S9PUX3_EPIFF</name>
<feature type="domain" description="Jacalin-type lectin" evidence="2">
    <location>
        <begin position="548"/>
        <end position="690"/>
    </location>
</feature>
<dbReference type="GO" id="GO:0004767">
    <property type="term" value="F:sphingomyelin phosphodiesterase activity"/>
    <property type="evidence" value="ECO:0007669"/>
    <property type="project" value="InterPro"/>
</dbReference>